<sequence>MAHLLPSGYTASYDPTIDHAQYAGEYLEPQETRASYSEDYYYAQNQPVYDATGHWQPSDQYNAEQDLADRYLNLQSAPSVASLAPWQAQGAVAEPYVQAYQGDDLAGSAATAVYWEGQHQSYSQAFPHQNTDDGPIHYPHHATHSQSPVHDPARYPYPAAQGYGFESTDSTPAASGDATSPQPVDQHDWGNSSRSGHGLESRLDFGHFQAPKYEASSAVSGHLFLKAHAAC</sequence>
<dbReference type="OrthoDB" id="10495364at2759"/>
<feature type="compositionally biased region" description="Polar residues" evidence="1">
    <location>
        <begin position="167"/>
        <end position="195"/>
    </location>
</feature>
<proteinExistence type="predicted"/>
<organism evidence="2 3">
    <name type="scientific">Heliocybe sulcata</name>
    <dbReference type="NCBI Taxonomy" id="5364"/>
    <lineage>
        <taxon>Eukaryota</taxon>
        <taxon>Fungi</taxon>
        <taxon>Dikarya</taxon>
        <taxon>Basidiomycota</taxon>
        <taxon>Agaricomycotina</taxon>
        <taxon>Agaricomycetes</taxon>
        <taxon>Gloeophyllales</taxon>
        <taxon>Gloeophyllaceae</taxon>
        <taxon>Heliocybe</taxon>
    </lineage>
</organism>
<evidence type="ECO:0000313" key="2">
    <source>
        <dbReference type="EMBL" id="TFK54564.1"/>
    </source>
</evidence>
<evidence type="ECO:0000256" key="1">
    <source>
        <dbReference type="SAM" id="MobiDB-lite"/>
    </source>
</evidence>
<reference evidence="2 3" key="1">
    <citation type="journal article" date="2019" name="Nat. Ecol. Evol.">
        <title>Megaphylogeny resolves global patterns of mushroom evolution.</title>
        <authorList>
            <person name="Varga T."/>
            <person name="Krizsan K."/>
            <person name="Foldi C."/>
            <person name="Dima B."/>
            <person name="Sanchez-Garcia M."/>
            <person name="Sanchez-Ramirez S."/>
            <person name="Szollosi G.J."/>
            <person name="Szarkandi J.G."/>
            <person name="Papp V."/>
            <person name="Albert L."/>
            <person name="Andreopoulos W."/>
            <person name="Angelini C."/>
            <person name="Antonin V."/>
            <person name="Barry K.W."/>
            <person name="Bougher N.L."/>
            <person name="Buchanan P."/>
            <person name="Buyck B."/>
            <person name="Bense V."/>
            <person name="Catcheside P."/>
            <person name="Chovatia M."/>
            <person name="Cooper J."/>
            <person name="Damon W."/>
            <person name="Desjardin D."/>
            <person name="Finy P."/>
            <person name="Geml J."/>
            <person name="Haridas S."/>
            <person name="Hughes K."/>
            <person name="Justo A."/>
            <person name="Karasinski D."/>
            <person name="Kautmanova I."/>
            <person name="Kiss B."/>
            <person name="Kocsube S."/>
            <person name="Kotiranta H."/>
            <person name="LaButti K.M."/>
            <person name="Lechner B.E."/>
            <person name="Liimatainen K."/>
            <person name="Lipzen A."/>
            <person name="Lukacs Z."/>
            <person name="Mihaltcheva S."/>
            <person name="Morgado L.N."/>
            <person name="Niskanen T."/>
            <person name="Noordeloos M.E."/>
            <person name="Ohm R.A."/>
            <person name="Ortiz-Santana B."/>
            <person name="Ovrebo C."/>
            <person name="Racz N."/>
            <person name="Riley R."/>
            <person name="Savchenko A."/>
            <person name="Shiryaev A."/>
            <person name="Soop K."/>
            <person name="Spirin V."/>
            <person name="Szebenyi C."/>
            <person name="Tomsovsky M."/>
            <person name="Tulloss R.E."/>
            <person name="Uehling J."/>
            <person name="Grigoriev I.V."/>
            <person name="Vagvolgyi C."/>
            <person name="Papp T."/>
            <person name="Martin F.M."/>
            <person name="Miettinen O."/>
            <person name="Hibbett D.S."/>
            <person name="Nagy L.G."/>
        </authorList>
    </citation>
    <scope>NUCLEOTIDE SEQUENCE [LARGE SCALE GENOMIC DNA]</scope>
    <source>
        <strain evidence="2 3">OMC1185</strain>
    </source>
</reference>
<gene>
    <name evidence="2" type="ORF">OE88DRAFT_1655296</name>
</gene>
<feature type="region of interest" description="Disordered" evidence="1">
    <location>
        <begin position="124"/>
        <end position="200"/>
    </location>
</feature>
<accession>A0A5C3NA50</accession>
<evidence type="ECO:0000313" key="3">
    <source>
        <dbReference type="Proteomes" id="UP000305948"/>
    </source>
</evidence>
<dbReference type="EMBL" id="ML213506">
    <property type="protein sequence ID" value="TFK54564.1"/>
    <property type="molecule type" value="Genomic_DNA"/>
</dbReference>
<protein>
    <submittedName>
        <fullName evidence="2">Uncharacterized protein</fullName>
    </submittedName>
</protein>
<keyword evidence="3" id="KW-1185">Reference proteome</keyword>
<dbReference type="STRING" id="5364.A0A5C3NA50"/>
<name>A0A5C3NA50_9AGAM</name>
<dbReference type="Proteomes" id="UP000305948">
    <property type="component" value="Unassembled WGS sequence"/>
</dbReference>
<dbReference type="AlphaFoldDB" id="A0A5C3NA50"/>